<dbReference type="SUPFAM" id="SSF46689">
    <property type="entry name" value="Homeodomain-like"/>
    <property type="match status" value="1"/>
</dbReference>
<proteinExistence type="predicted"/>
<dbReference type="InterPro" id="IPR017930">
    <property type="entry name" value="Myb_dom"/>
</dbReference>
<dbReference type="GO" id="GO:0003677">
    <property type="term" value="F:DNA binding"/>
    <property type="evidence" value="ECO:0007669"/>
    <property type="project" value="InterPro"/>
</dbReference>
<dbReference type="GO" id="GO:0005634">
    <property type="term" value="C:nucleus"/>
    <property type="evidence" value="ECO:0007669"/>
    <property type="project" value="UniProtKB-SubCell"/>
</dbReference>
<feature type="modified residue" description="4-aspartylphosphate" evidence="8">
    <location>
        <position position="65"/>
    </location>
</feature>
<comment type="caution">
    <text evidence="12">The sequence shown here is derived from an EMBL/GenBank/DDBJ whole genome shotgun (WGS) entry which is preliminary data.</text>
</comment>
<dbReference type="PROSITE" id="PS50110">
    <property type="entry name" value="RESPONSE_REGULATORY"/>
    <property type="match status" value="1"/>
</dbReference>
<dbReference type="NCBIfam" id="TIGR01557">
    <property type="entry name" value="myb_SHAQKYF"/>
    <property type="match status" value="1"/>
</dbReference>
<keyword evidence="13" id="KW-1185">Reference proteome</keyword>
<dbReference type="PANTHER" id="PTHR43874">
    <property type="entry name" value="TWO-COMPONENT RESPONSE REGULATOR"/>
    <property type="match status" value="1"/>
</dbReference>
<evidence type="ECO:0000256" key="3">
    <source>
        <dbReference type="ARBA" id="ARBA00023012"/>
    </source>
</evidence>
<evidence type="ECO:0000256" key="5">
    <source>
        <dbReference type="ARBA" id="ARBA00023159"/>
    </source>
</evidence>
<name>A0A5B6UNS0_9ROSI</name>
<organism evidence="12 13">
    <name type="scientific">Gossypium australe</name>
    <dbReference type="NCBI Taxonomy" id="47621"/>
    <lineage>
        <taxon>Eukaryota</taxon>
        <taxon>Viridiplantae</taxon>
        <taxon>Streptophyta</taxon>
        <taxon>Embryophyta</taxon>
        <taxon>Tracheophyta</taxon>
        <taxon>Spermatophyta</taxon>
        <taxon>Magnoliopsida</taxon>
        <taxon>eudicotyledons</taxon>
        <taxon>Gunneridae</taxon>
        <taxon>Pentapetalae</taxon>
        <taxon>rosids</taxon>
        <taxon>malvids</taxon>
        <taxon>Malvales</taxon>
        <taxon>Malvaceae</taxon>
        <taxon>Malvoideae</taxon>
        <taxon>Gossypium</taxon>
    </lineage>
</organism>
<evidence type="ECO:0000256" key="1">
    <source>
        <dbReference type="ARBA" id="ARBA00004123"/>
    </source>
</evidence>
<feature type="region of interest" description="Disordered" evidence="9">
    <location>
        <begin position="172"/>
        <end position="196"/>
    </location>
</feature>
<dbReference type="CDD" id="cd17584">
    <property type="entry name" value="REC_typeB_ARR-like"/>
    <property type="match status" value="1"/>
</dbReference>
<keyword evidence="7" id="KW-0539">Nucleus</keyword>
<evidence type="ECO:0000313" key="12">
    <source>
        <dbReference type="EMBL" id="KAA3458888.1"/>
    </source>
</evidence>
<feature type="compositionally biased region" description="Acidic residues" evidence="9">
    <location>
        <begin position="179"/>
        <end position="193"/>
    </location>
</feature>
<gene>
    <name evidence="12" type="ORF">EPI10_013443</name>
</gene>
<keyword evidence="4" id="KW-0805">Transcription regulation</keyword>
<keyword evidence="5" id="KW-0010">Activator</keyword>
<evidence type="ECO:0000256" key="7">
    <source>
        <dbReference type="ARBA" id="ARBA00023242"/>
    </source>
</evidence>
<protein>
    <submittedName>
        <fullName evidence="12">Two-component response regulator ARR2-like</fullName>
    </submittedName>
</protein>
<dbReference type="OrthoDB" id="60033at2759"/>
<dbReference type="GO" id="GO:0009736">
    <property type="term" value="P:cytokinin-activated signaling pathway"/>
    <property type="evidence" value="ECO:0007669"/>
    <property type="project" value="InterPro"/>
</dbReference>
<dbReference type="FunFam" id="1.10.10.60:FF:000007">
    <property type="entry name" value="Two-component response regulator"/>
    <property type="match status" value="1"/>
</dbReference>
<dbReference type="Gene3D" id="1.10.10.60">
    <property type="entry name" value="Homeodomain-like"/>
    <property type="match status" value="1"/>
</dbReference>
<dbReference type="GO" id="GO:0000160">
    <property type="term" value="P:phosphorelay signal transduction system"/>
    <property type="evidence" value="ECO:0007669"/>
    <property type="project" value="UniProtKB-KW"/>
</dbReference>
<feature type="domain" description="Response regulatory" evidence="10">
    <location>
        <begin position="14"/>
        <end position="129"/>
    </location>
</feature>
<evidence type="ECO:0000256" key="8">
    <source>
        <dbReference type="PROSITE-ProRule" id="PRU00169"/>
    </source>
</evidence>
<dbReference type="EMBL" id="SMMG02000010">
    <property type="protein sequence ID" value="KAA3458888.1"/>
    <property type="molecule type" value="Genomic_DNA"/>
</dbReference>
<dbReference type="PANTHER" id="PTHR43874:SF63">
    <property type="entry name" value="RESPONSE REGULATORY DOMAIN-CONTAINING PROTEIN"/>
    <property type="match status" value="1"/>
</dbReference>
<keyword evidence="2 8" id="KW-0597">Phosphoprotein</keyword>
<evidence type="ECO:0000259" key="11">
    <source>
        <dbReference type="PROSITE" id="PS51294"/>
    </source>
</evidence>
<dbReference type="InterPro" id="IPR001789">
    <property type="entry name" value="Sig_transdc_resp-reg_receiver"/>
</dbReference>
<dbReference type="InterPro" id="IPR006447">
    <property type="entry name" value="Myb_dom_plants"/>
</dbReference>
<evidence type="ECO:0000259" key="10">
    <source>
        <dbReference type="PROSITE" id="PS50110"/>
    </source>
</evidence>
<dbReference type="Proteomes" id="UP000325315">
    <property type="component" value="Unassembled WGS sequence"/>
</dbReference>
<dbReference type="InterPro" id="IPR009057">
    <property type="entry name" value="Homeodomain-like_sf"/>
</dbReference>
<sequence length="412" mass="46417">MDGGFDGDFPAGLKVLVVDDNRTCLLVLETMLRKLSYEVTTCQLARHALALLREDKNRFDIVLCDLHMPEMDGLKLLEIIGLEMDLPVVMMSSDDGKGVIMKGIIHGACDYLVKPVQMEAVRLIWQHVVRKRQRALGDFQQLRGNIHATGRTLLLKQAKNAVDQMPARERRILKRARENDDENDEDDEGELSEEVTTAKKPRVIWTQELHDIFVIAVNQLRQQAVPKKILERMQAMNVTGLSRANIASHLQKYRLHLRKGGGQPLADNRDVNLNPSIGQASSFNQFNLQFQQPTATGSSCNQLPMQNLMITPQPCTINDSVVPDSTQCFPTELSTNDLSQPNLLFQNDVPTSNEEHLYRNVGVNVSELSNPISSVEDSSVDQLIYEPSFLVRQYDQGDFFHGGFPRLETLSI</sequence>
<evidence type="ECO:0000256" key="4">
    <source>
        <dbReference type="ARBA" id="ARBA00023015"/>
    </source>
</evidence>
<keyword evidence="6" id="KW-0804">Transcription</keyword>
<reference evidence="13" key="1">
    <citation type="journal article" date="2019" name="Plant Biotechnol. J.">
        <title>Genome sequencing of the Australian wild diploid species Gossypium australe highlights disease resistance and delayed gland morphogenesis.</title>
        <authorList>
            <person name="Cai Y."/>
            <person name="Cai X."/>
            <person name="Wang Q."/>
            <person name="Wang P."/>
            <person name="Zhang Y."/>
            <person name="Cai C."/>
            <person name="Xu Y."/>
            <person name="Wang K."/>
            <person name="Zhou Z."/>
            <person name="Wang C."/>
            <person name="Geng S."/>
            <person name="Li B."/>
            <person name="Dong Q."/>
            <person name="Hou Y."/>
            <person name="Wang H."/>
            <person name="Ai P."/>
            <person name="Liu Z."/>
            <person name="Yi F."/>
            <person name="Sun M."/>
            <person name="An G."/>
            <person name="Cheng J."/>
            <person name="Zhang Y."/>
            <person name="Shi Q."/>
            <person name="Xie Y."/>
            <person name="Shi X."/>
            <person name="Chang Y."/>
            <person name="Huang F."/>
            <person name="Chen Y."/>
            <person name="Hong S."/>
            <person name="Mi L."/>
            <person name="Sun Q."/>
            <person name="Zhang L."/>
            <person name="Zhou B."/>
            <person name="Peng R."/>
            <person name="Zhang X."/>
            <person name="Liu F."/>
        </authorList>
    </citation>
    <scope>NUCLEOTIDE SEQUENCE [LARGE SCALE GENOMIC DNA]</scope>
    <source>
        <strain evidence="13">cv. PA1801</strain>
    </source>
</reference>
<evidence type="ECO:0000256" key="9">
    <source>
        <dbReference type="SAM" id="MobiDB-lite"/>
    </source>
</evidence>
<dbReference type="AlphaFoldDB" id="A0A5B6UNS0"/>
<dbReference type="PROSITE" id="PS51294">
    <property type="entry name" value="HTH_MYB"/>
    <property type="match status" value="1"/>
</dbReference>
<evidence type="ECO:0000256" key="2">
    <source>
        <dbReference type="ARBA" id="ARBA00022553"/>
    </source>
</evidence>
<dbReference type="SUPFAM" id="SSF52172">
    <property type="entry name" value="CheY-like"/>
    <property type="match status" value="1"/>
</dbReference>
<keyword evidence="3" id="KW-0902">Two-component regulatory system</keyword>
<accession>A0A5B6UNS0</accession>
<dbReference type="InterPro" id="IPR045279">
    <property type="entry name" value="ARR-like"/>
</dbReference>
<dbReference type="Gene3D" id="3.40.50.2300">
    <property type="match status" value="1"/>
</dbReference>
<dbReference type="Pfam" id="PF00072">
    <property type="entry name" value="Response_reg"/>
    <property type="match status" value="1"/>
</dbReference>
<comment type="subcellular location">
    <subcellularLocation>
        <location evidence="1">Nucleus</location>
    </subcellularLocation>
</comment>
<evidence type="ECO:0000313" key="13">
    <source>
        <dbReference type="Proteomes" id="UP000325315"/>
    </source>
</evidence>
<feature type="domain" description="HTH myb-type" evidence="11">
    <location>
        <begin position="197"/>
        <end position="258"/>
    </location>
</feature>
<evidence type="ECO:0000256" key="6">
    <source>
        <dbReference type="ARBA" id="ARBA00023163"/>
    </source>
</evidence>
<dbReference type="InterPro" id="IPR011006">
    <property type="entry name" value="CheY-like_superfamily"/>
</dbReference>
<dbReference type="SMART" id="SM00448">
    <property type="entry name" value="REC"/>
    <property type="match status" value="1"/>
</dbReference>